<evidence type="ECO:0000256" key="6">
    <source>
        <dbReference type="ARBA" id="ARBA00023001"/>
    </source>
</evidence>
<name>A0A138ZXK2_GONPJ</name>
<gene>
    <name evidence="11" type="ORF">M427DRAFT_141645</name>
</gene>
<reference evidence="11 12" key="1">
    <citation type="journal article" date="2015" name="Genome Biol. Evol.">
        <title>Phylogenomic analyses indicate that early fungi evolved digesting cell walls of algal ancestors of land plants.</title>
        <authorList>
            <person name="Chang Y."/>
            <person name="Wang S."/>
            <person name="Sekimoto S."/>
            <person name="Aerts A.L."/>
            <person name="Choi C."/>
            <person name="Clum A."/>
            <person name="LaButti K.M."/>
            <person name="Lindquist E.A."/>
            <person name="Yee Ngan C."/>
            <person name="Ohm R.A."/>
            <person name="Salamov A.A."/>
            <person name="Grigoriev I.V."/>
            <person name="Spatafora J.W."/>
            <person name="Berbee M.L."/>
        </authorList>
    </citation>
    <scope>NUCLEOTIDE SEQUENCE [LARGE SCALE GENOMIC DNA]</scope>
    <source>
        <strain evidence="11 12">JEL478</strain>
    </source>
</reference>
<dbReference type="PANTHER" id="PTHR33753:SF2">
    <property type="entry name" value="GLYCOSIDE HYDROLASE FAMILY 7 PROTEIN"/>
    <property type="match status" value="1"/>
</dbReference>
<protein>
    <recommendedName>
        <fullName evidence="3">cellulose 1,4-beta-cellobiosidase (non-reducing end)</fullName>
        <ecNumber evidence="3">3.2.1.91</ecNumber>
    </recommendedName>
</protein>
<organism evidence="11 12">
    <name type="scientific">Gonapodya prolifera (strain JEL478)</name>
    <name type="common">Monoblepharis prolifera</name>
    <dbReference type="NCBI Taxonomy" id="1344416"/>
    <lineage>
        <taxon>Eukaryota</taxon>
        <taxon>Fungi</taxon>
        <taxon>Fungi incertae sedis</taxon>
        <taxon>Chytridiomycota</taxon>
        <taxon>Chytridiomycota incertae sedis</taxon>
        <taxon>Monoblepharidomycetes</taxon>
        <taxon>Monoblepharidales</taxon>
        <taxon>Gonapodyaceae</taxon>
        <taxon>Gonapodya</taxon>
    </lineage>
</organism>
<dbReference type="Proteomes" id="UP000070544">
    <property type="component" value="Unassembled WGS sequence"/>
</dbReference>
<evidence type="ECO:0000256" key="5">
    <source>
        <dbReference type="ARBA" id="ARBA00022801"/>
    </source>
</evidence>
<dbReference type="InterPro" id="IPR013320">
    <property type="entry name" value="ConA-like_dom_sf"/>
</dbReference>
<evidence type="ECO:0000256" key="8">
    <source>
        <dbReference type="ARBA" id="ARBA00023295"/>
    </source>
</evidence>
<evidence type="ECO:0000313" key="12">
    <source>
        <dbReference type="Proteomes" id="UP000070544"/>
    </source>
</evidence>
<dbReference type="OrthoDB" id="412382at2759"/>
<evidence type="ECO:0000256" key="2">
    <source>
        <dbReference type="ARBA" id="ARBA00006044"/>
    </source>
</evidence>
<dbReference type="GO" id="GO:0016162">
    <property type="term" value="F:cellulose 1,4-beta-cellobiosidase activity"/>
    <property type="evidence" value="ECO:0007669"/>
    <property type="project" value="UniProtKB-EC"/>
</dbReference>
<evidence type="ECO:0000256" key="1">
    <source>
        <dbReference type="ARBA" id="ARBA00001641"/>
    </source>
</evidence>
<dbReference type="AlphaFoldDB" id="A0A138ZXK2"/>
<sequence length="412" mass="44112">MKQTTSSTTRTTNVKVTSTQKSTTQSTTSSSKTIKRDSTTTTTPISTSLITTVVTSSTTTGTTNSSTALTTTQSTSQTTTTRTSLSTSTYYKSSTTMYTKTTTGVKTTTQTRTTTAAQKGLPFNYKVCDSSWSCSDSNTRLVVNGGSFDFTGVPVTSKSSSTLQVDGPSGMMLVKPSGTSHDILYLKNKVLWITSDISKVQCGYNAAFYLVNMPVSAAPGTGYCDAQNTCMEVDILESNVGGISGTSHSCVSTSSTPCDPIGCGYKSRVSLWDQIGVGKNIDTLKPFTIATEFITNDGTDTGSLVSIKQTIFQGSHVFYFNQWDDVYCTTADPTYWSTTGGLQPMSKALDIGMTLLITFWGNGANSMSWLDLQPGNVDCNSGVGYNRAFWSNMALTRGPVSTETFQMIQSLF</sequence>
<dbReference type="GO" id="GO:0030245">
    <property type="term" value="P:cellulose catabolic process"/>
    <property type="evidence" value="ECO:0007669"/>
    <property type="project" value="UniProtKB-KW"/>
</dbReference>
<evidence type="ECO:0000313" key="11">
    <source>
        <dbReference type="EMBL" id="KXS08863.1"/>
    </source>
</evidence>
<keyword evidence="9" id="KW-0624">Polysaccharide degradation</keyword>
<comment type="similarity">
    <text evidence="2">Belongs to the glycosyl hydrolase 7 (cellulase C) family.</text>
</comment>
<feature type="compositionally biased region" description="Low complexity" evidence="10">
    <location>
        <begin position="1"/>
        <end position="32"/>
    </location>
</feature>
<keyword evidence="12" id="KW-1185">Reference proteome</keyword>
<accession>A0A138ZXK2</accession>
<keyword evidence="7" id="KW-0119">Carbohydrate metabolism</keyword>
<dbReference type="InterPro" id="IPR001722">
    <property type="entry name" value="Glyco_hydro_7"/>
</dbReference>
<keyword evidence="4" id="KW-0732">Signal</keyword>
<dbReference type="Pfam" id="PF00840">
    <property type="entry name" value="Glyco_hydro_7"/>
    <property type="match status" value="1"/>
</dbReference>
<evidence type="ECO:0000256" key="7">
    <source>
        <dbReference type="ARBA" id="ARBA00023277"/>
    </source>
</evidence>
<dbReference type="SUPFAM" id="SSF49899">
    <property type="entry name" value="Concanavalin A-like lectins/glucanases"/>
    <property type="match status" value="1"/>
</dbReference>
<evidence type="ECO:0000256" key="10">
    <source>
        <dbReference type="SAM" id="MobiDB-lite"/>
    </source>
</evidence>
<dbReference type="EMBL" id="KQ965939">
    <property type="protein sequence ID" value="KXS08863.1"/>
    <property type="molecule type" value="Genomic_DNA"/>
</dbReference>
<dbReference type="InterPro" id="IPR037019">
    <property type="entry name" value="Glyco_hydro_7_sf"/>
</dbReference>
<proteinExistence type="inferred from homology"/>
<feature type="region of interest" description="Disordered" evidence="10">
    <location>
        <begin position="57"/>
        <end position="79"/>
    </location>
</feature>
<keyword evidence="6" id="KW-0136">Cellulose degradation</keyword>
<evidence type="ECO:0000256" key="4">
    <source>
        <dbReference type="ARBA" id="ARBA00022729"/>
    </source>
</evidence>
<dbReference type="Gene3D" id="2.70.100.10">
    <property type="entry name" value="Glycoside hydrolase, family 7, domain"/>
    <property type="match status" value="2"/>
</dbReference>
<keyword evidence="8" id="KW-0326">Glycosidase</keyword>
<dbReference type="STRING" id="1344416.A0A138ZXK2"/>
<evidence type="ECO:0000256" key="3">
    <source>
        <dbReference type="ARBA" id="ARBA00012561"/>
    </source>
</evidence>
<dbReference type="PANTHER" id="PTHR33753">
    <property type="entry name" value="1,4-BETA-D-GLUCAN CELLOBIOHYDROLASE B"/>
    <property type="match status" value="1"/>
</dbReference>
<dbReference type="EC" id="3.2.1.91" evidence="3"/>
<feature type="region of interest" description="Disordered" evidence="10">
    <location>
        <begin position="1"/>
        <end position="40"/>
    </location>
</feature>
<comment type="catalytic activity">
    <reaction evidence="1">
        <text>Hydrolysis of (1-&gt;4)-beta-D-glucosidic linkages in cellulose and cellotetraose, releasing cellobiose from the non-reducing ends of the chains.</text>
        <dbReference type="EC" id="3.2.1.91"/>
    </reaction>
</comment>
<keyword evidence="5 11" id="KW-0378">Hydrolase</keyword>
<evidence type="ECO:0000256" key="9">
    <source>
        <dbReference type="ARBA" id="ARBA00023326"/>
    </source>
</evidence>